<dbReference type="EMBL" id="GG666511">
    <property type="protein sequence ID" value="EEN60647.1"/>
    <property type="molecule type" value="Genomic_DNA"/>
</dbReference>
<protein>
    <recommendedName>
        <fullName evidence="3">BTB domain-containing protein</fullName>
    </recommendedName>
</protein>
<evidence type="ECO:0000256" key="2">
    <source>
        <dbReference type="ARBA" id="ARBA00022737"/>
    </source>
</evidence>
<dbReference type="InterPro" id="IPR006652">
    <property type="entry name" value="Kelch_1"/>
</dbReference>
<dbReference type="SMART" id="SM00612">
    <property type="entry name" value="Kelch"/>
    <property type="match status" value="8"/>
</dbReference>
<dbReference type="InterPro" id="IPR011705">
    <property type="entry name" value="BACK"/>
</dbReference>
<proteinExistence type="predicted"/>
<evidence type="ECO:0000313" key="4">
    <source>
        <dbReference type="EMBL" id="EEN60647.1"/>
    </source>
</evidence>
<dbReference type="SUPFAM" id="SSF54695">
    <property type="entry name" value="POZ domain"/>
    <property type="match status" value="2"/>
</dbReference>
<dbReference type="InterPro" id="IPR000210">
    <property type="entry name" value="BTB/POZ_dom"/>
</dbReference>
<dbReference type="Gene3D" id="2.120.10.80">
    <property type="entry name" value="Kelch-type beta propeller"/>
    <property type="match status" value="3"/>
</dbReference>
<dbReference type="FunFam" id="1.25.40.420:FF:000001">
    <property type="entry name" value="Kelch-like family member 12"/>
    <property type="match status" value="2"/>
</dbReference>
<organism>
    <name type="scientific">Branchiostoma floridae</name>
    <name type="common">Florida lancelet</name>
    <name type="synonym">Amphioxus</name>
    <dbReference type="NCBI Taxonomy" id="7739"/>
    <lineage>
        <taxon>Eukaryota</taxon>
        <taxon>Metazoa</taxon>
        <taxon>Chordata</taxon>
        <taxon>Cephalochordata</taxon>
        <taxon>Leptocardii</taxon>
        <taxon>Amphioxiformes</taxon>
        <taxon>Branchiostomatidae</taxon>
        <taxon>Branchiostoma</taxon>
    </lineage>
</organism>
<dbReference type="Pfam" id="PF00651">
    <property type="entry name" value="BTB"/>
    <property type="match status" value="2"/>
</dbReference>
<dbReference type="STRING" id="7739.C3YGC6"/>
<dbReference type="InterPro" id="IPR011333">
    <property type="entry name" value="SKP1/BTB/POZ_sf"/>
</dbReference>
<dbReference type="SMART" id="SM00875">
    <property type="entry name" value="BACK"/>
    <property type="match status" value="2"/>
</dbReference>
<feature type="domain" description="BTB" evidence="3">
    <location>
        <begin position="561"/>
        <end position="628"/>
    </location>
</feature>
<reference evidence="4" key="1">
    <citation type="journal article" date="2008" name="Nature">
        <title>The amphioxus genome and the evolution of the chordate karyotype.</title>
        <authorList>
            <consortium name="US DOE Joint Genome Institute (JGI-PGF)"/>
            <person name="Putnam N.H."/>
            <person name="Butts T."/>
            <person name="Ferrier D.E.K."/>
            <person name="Furlong R.F."/>
            <person name="Hellsten U."/>
            <person name="Kawashima T."/>
            <person name="Robinson-Rechavi M."/>
            <person name="Shoguchi E."/>
            <person name="Terry A."/>
            <person name="Yu J.-K."/>
            <person name="Benito-Gutierrez E.L."/>
            <person name="Dubchak I."/>
            <person name="Garcia-Fernandez J."/>
            <person name="Gibson-Brown J.J."/>
            <person name="Grigoriev I.V."/>
            <person name="Horton A.C."/>
            <person name="de Jong P.J."/>
            <person name="Jurka J."/>
            <person name="Kapitonov V.V."/>
            <person name="Kohara Y."/>
            <person name="Kuroki Y."/>
            <person name="Lindquist E."/>
            <person name="Lucas S."/>
            <person name="Osoegawa K."/>
            <person name="Pennacchio L.A."/>
            <person name="Salamov A.A."/>
            <person name="Satou Y."/>
            <person name="Sauka-Spengler T."/>
            <person name="Schmutz J."/>
            <person name="Shin-I T."/>
            <person name="Toyoda A."/>
            <person name="Bronner-Fraser M."/>
            <person name="Fujiyama A."/>
            <person name="Holland L.Z."/>
            <person name="Holland P.W.H."/>
            <person name="Satoh N."/>
            <person name="Rokhsar D.S."/>
        </authorList>
    </citation>
    <scope>NUCLEOTIDE SEQUENCE [LARGE SCALE GENOMIC DNA]</scope>
    <source>
        <strain evidence="4">S238N-H82</strain>
        <tissue evidence="4">Testes</tissue>
    </source>
</reference>
<dbReference type="Gene3D" id="3.30.710.10">
    <property type="entry name" value="Potassium Channel Kv1.1, Chain A"/>
    <property type="match status" value="2"/>
</dbReference>
<dbReference type="Gene3D" id="1.25.40.420">
    <property type="match status" value="2"/>
</dbReference>
<dbReference type="SMART" id="SM00225">
    <property type="entry name" value="BTB"/>
    <property type="match status" value="2"/>
</dbReference>
<dbReference type="eggNOG" id="KOG4441">
    <property type="taxonomic scope" value="Eukaryota"/>
</dbReference>
<keyword evidence="1" id="KW-0880">Kelch repeat</keyword>
<dbReference type="PANTHER" id="PTHR24412">
    <property type="entry name" value="KELCH PROTEIN"/>
    <property type="match status" value="1"/>
</dbReference>
<keyword evidence="2" id="KW-0677">Repeat</keyword>
<evidence type="ECO:0000259" key="3">
    <source>
        <dbReference type="PROSITE" id="PS50097"/>
    </source>
</evidence>
<sequence>MDDHSRVIGDRHTARFYKRLQELRSEGHLVDVTLCAEGKEIPCHRFVLSICTDYFRAMFSGSHSESKKDKVEIGGVNGEALEMLVDYAYTSKLHITMDNIQPLFEAANMLQVEPVESQCEEFLKEHLCAETCLGTWALADKVLRRHLSGLARSFALKNFEGVCRTEEFLQLPVDFLVTYISDNGLHAKKEEHVMEAVMSWVKHNLDERQEHLKLLMESVRFTCMDQDYLQNLMQTDKVFAGIPDIEFLIKDESIPRQIFKEEILVFGGDTGLFGIRSNHYMYRLDLQCNYVSSSSLPQSLQKTAGSAACVVKNDVIVTGGNLTMSKAFRYKPSVETWTRMAPLKTGRYFHGMATLNGRVYVIGGSDGVEDLKLLSSVEMYTRKTKSWKKRADLKLAVCNFGIATCCDKVYVFGGRTGLEKTTAALQCYDPTQNVWTFATPLPKAVRSISACTVGSRIYLVGGLLDCVLCYNPQEDCYVELANNQGCCWEHSSATVCGSEIYITGGRRSCLYMSSQPTVQCYDVTSDTLIVAMDGSSKAAEGHHAPWFYKRLQELRSQGHLVDVILCAEGKELPCHRFVLSICTDYFRAMFSGSHSESKKDKVEIGGVNGEALEMLVDYAYTSKLHITIDNVQPLFEAANMLQVEPVESQCDEFLKEHLCVETCLGTWALAEKMSRRHLSGFARSFALKNFEEVCRTEEFLQLPVDFLVTYISENGLHAEKEEHVLEAVMRWVKYNLEERQEHLRLLTEFTCFTCMDQDYLQNLMQTDKLFAGIPDIDFLLVDESIPRQIFKEEILVFGGDTGYYGNETNRHMYRLDLHCDCITNAPLPRLLQKTAGSAACVVKDDVIVTGGNMSESKAWRYRTSLNSWTRMSPLKRGRYGHGMAALNGRAYVVGGRSVCARKSKLLSSVEMYSRKTKVWKQRADLKLAVSNFGIATCCERVYVFGGTSGITTITNALQCYDPTQNVWTFGEPLPRPIGGISACTVDSRIYLIGGLLDCVLCYNPQEDCYVELASKQAPWNYSSATVCGSEIYITGGRNTSLPCIVLPCLATVQCYDVSSDTMIVGQLKDLPVPLRSHHTVTIPKYIAPPIHTVPPVMHEQDMELHWADTGANVEI</sequence>
<dbReference type="InterPro" id="IPR015915">
    <property type="entry name" value="Kelch-typ_b-propeller"/>
</dbReference>
<accession>C3YGC6</accession>
<dbReference type="Pfam" id="PF24681">
    <property type="entry name" value="Kelch_KLHDC2_KLHL20_DRC7"/>
    <property type="match status" value="2"/>
</dbReference>
<dbReference type="SUPFAM" id="SSF117281">
    <property type="entry name" value="Kelch motif"/>
    <property type="match status" value="2"/>
</dbReference>
<dbReference type="PANTHER" id="PTHR24412:SF272">
    <property type="entry name" value="KELCH-LIKE PROTEIN DIABLO"/>
    <property type="match status" value="1"/>
</dbReference>
<evidence type="ECO:0000256" key="1">
    <source>
        <dbReference type="ARBA" id="ARBA00022441"/>
    </source>
</evidence>
<dbReference type="PROSITE" id="PS50097">
    <property type="entry name" value="BTB"/>
    <property type="match status" value="2"/>
</dbReference>
<dbReference type="InParanoid" id="C3YGC6"/>
<feature type="domain" description="BTB" evidence="3">
    <location>
        <begin position="30"/>
        <end position="97"/>
    </location>
</feature>
<dbReference type="Pfam" id="PF07707">
    <property type="entry name" value="BACK"/>
    <property type="match status" value="2"/>
</dbReference>
<dbReference type="AlphaFoldDB" id="C3YGC6"/>
<gene>
    <name evidence="4" type="ORF">BRAFLDRAFT_126788</name>
</gene>
<name>C3YGC6_BRAFL</name>